<dbReference type="InterPro" id="IPR011016">
    <property type="entry name" value="Znf_RING-CH"/>
</dbReference>
<feature type="transmembrane region" description="Helical" evidence="14">
    <location>
        <begin position="1991"/>
        <end position="2015"/>
    </location>
</feature>
<keyword evidence="17" id="KW-1185">Reference proteome</keyword>
<dbReference type="Pfam" id="PF12906">
    <property type="entry name" value="RINGv"/>
    <property type="match status" value="1"/>
</dbReference>
<feature type="region of interest" description="Disordered" evidence="13">
    <location>
        <begin position="2047"/>
        <end position="2073"/>
    </location>
</feature>
<keyword evidence="8" id="KW-0863">Zinc-finger</keyword>
<evidence type="ECO:0000256" key="8">
    <source>
        <dbReference type="ARBA" id="ARBA00022771"/>
    </source>
</evidence>
<feature type="transmembrane region" description="Helical" evidence="14">
    <location>
        <begin position="1954"/>
        <end position="1979"/>
    </location>
</feature>
<feature type="region of interest" description="Disordered" evidence="13">
    <location>
        <begin position="780"/>
        <end position="803"/>
    </location>
</feature>
<feature type="transmembrane region" description="Helical" evidence="14">
    <location>
        <begin position="1766"/>
        <end position="1787"/>
    </location>
</feature>
<feature type="compositionally biased region" description="Low complexity" evidence="13">
    <location>
        <begin position="1594"/>
        <end position="1604"/>
    </location>
</feature>
<keyword evidence="5" id="KW-0808">Transferase</keyword>
<dbReference type="PANTHER" id="PTHR13145:SF0">
    <property type="entry name" value="E3 UBIQUITIN-PROTEIN LIGASE MARCHF6"/>
    <property type="match status" value="1"/>
</dbReference>
<keyword evidence="11 14" id="KW-1133">Transmembrane helix</keyword>
<feature type="compositionally biased region" description="Basic and acidic residues" evidence="13">
    <location>
        <begin position="380"/>
        <end position="393"/>
    </location>
</feature>
<sequence length="2073" mass="229394">MDPHGLLLPPEGIHYPVDDDDDDDVPPAAAAVLAPSLLNNGLHQELLELLEPPLEHPEHPELLEPPKHPELLKLPELQEPSTDDFEHICRVCRFPSADDDPLFHPCKCSGSMKFVHQLCLEEWLAHSGKQHCEICNHPFVFSSIYAESAPVSIAWNVALGIMLQRAYSSILQNIRIGFAACLWLLWVPYVTLYTWRLFLDPASIAERMLHYGAPAELQNSIIIDYVFGNAFFSNSTLASVLMLSDWGSPWQTSLKAIVLDIFEGQKITSIAILIGIAAVFIKEYIILNTPRDENGQLIGLDAQNFEEDLHDEVAQMEQQLPLQEEHQVEHQLEMPNAPIAPEMAEEHIQHEPDLYVEVDALPIPIHTDLDVSASAMPNGQERRPGGPHFDKHSNSSPISHNDSVGSSDYENTDVLEHTLLEPTLLSFDDILVNSSGSSNSIKDLDPYIVLREGVPNTESDKPRSNSSMSPYNEVDLVAIDPSLQLPTTAFETQPKTTLAPVLLIHDPLPSMARNQSFESNDHANSIHLESNISAHSESNMTTPQPTSRYDLRPRHKDIISVTGSSSTSLGHQSFIDVARIHDRSTLQPLDSVGRLSEHSKLSLRRKSSQLSMSSNNSDAEDSIFTSGVAVMTHPRPISHSQAAFVYPTQPSAIDALKIKYAGEMAILDEEVERNRQKGEMAAVDDLSSYSLRRKVHTISPSSSARRSPFESFESAHSSSFSSGSASRPVMLAPEISNDTEAFRLPLTRKVAKSNSDWNDNLSSLRTQLLDGSNVSHPRAFPFFDRSDRSGTEIGHAEPTASSGEYIDGSFESGEHSFDSELHSLNHSIQQDLLDSESASFPDQSASTHGMLHLNPTHRTDLHLSEVDAKNRPRTNTALPHSLAASSPKLPLAPFNDMPLPHHRRAIPDPNADAFPAELPRPDREDIHPLAVAPNPIEALVHDPVPPPAHIVGRIPAPVAVEAPVADPILPFIPPLAPPRQPGFQLFFGNNPDDNPQNGGLQEEGALNVNLAIDNGNIVAEVNGDVNAFLEIIGARGSLLNLVYNVVAVHALIFICTAVGIWIPFLTGKVVFLIFRDVYGPMVERLISLVSSILQLITDPILDPIVDGIFVVGSWMSLNWRSLMNSTLAVFQSNDSSGLLSGDVVNATLNATLGSATAAISAGVAAAFGLNSDLPGLVGLVSNTSILDSSAPKINASSVPVNTTLGTTQNPPVDDMLHDTALMTLLGYLTYITLFMSYANHTGLLRHPYAQTAIQLLQATVRHSLLSKKFMFFIIAEIIAFPIFCGILIDICTLPLFASVGLSASRQAFFYSHPWTCMFLHWLVGTTFMFQVAIYITFVREVVRPGVMWFMRDPNDPRFNPMQEILERPFLTQARKLAVGALLYGALIVGVIGGTVGLFIVLQYMFGIQSGIMKILPLRWEFHDHYSEFPLELLLFHFFVPLTVKFMNLKNSIRYLFEKWLRLAASILRISSFLFGGEFPEEDIETENAAGDSEEQVNPIIRYVTLDRYGNVEKPHRARRFPPSGAVEQQILLDDGDMAEVDQAEDQDEWMDEDSDEQSGVDTAASPFTKRNRSNRFAFPEPADHAINEETNGESTAAAHASTSAQHEWEDMSDSDVIDNSTESQKGKSLSGVATDTSTPPTKVLNYMRVPNHDHIEVIPGEKMMLFMAKDDPLFGREAETPEEVAHNWTKVYVPSHFFIKIYILLYLQLCTIVVSLAAVWAIPLVIGRKGFAIFNSYAIMHVPIPKEFNYTLPNFTTRPDLPIHDFYSFLVGVLILGITITPLVYAFREIWRVANSAPLDEATHQEVPIETPLPLDIDGQVHLEGEGAEMHPTGASSTPKKLTLAAKMSQLLQTYTPEYRLMHMRLLHLAVCAGCVMPLLIGLAMDMYILIPFKGNQKSASIIFFVHDWATGVIVSRILYFIITAGPDNRIKRLIAETVALGLEQDFSPILHEIVYPVISVLFVLLPLPFIVSCVGQLLGHNPYMIRDVLLRYGVGLAVGAVMSYELILVLHGWFARWTTQIRDEQYRVGRRLHNADEIVLDEAPTPRVPPVVDAAGDNEDEDGNQGRIQLVQ</sequence>
<keyword evidence="12 14" id="KW-0472">Membrane</keyword>
<proteinExistence type="predicted"/>
<dbReference type="Pfam" id="PF23113">
    <property type="entry name" value="MARCHF6_C"/>
    <property type="match status" value="1"/>
</dbReference>
<evidence type="ECO:0000256" key="12">
    <source>
        <dbReference type="ARBA" id="ARBA00023136"/>
    </source>
</evidence>
<feature type="domain" description="RING-CH-type" evidence="15">
    <location>
        <begin position="81"/>
        <end position="142"/>
    </location>
</feature>
<feature type="transmembrane region" description="Helical" evidence="14">
    <location>
        <begin position="1902"/>
        <end position="1923"/>
    </location>
</feature>
<feature type="transmembrane region" description="Helical" evidence="14">
    <location>
        <begin position="1219"/>
        <end position="1238"/>
    </location>
</feature>
<evidence type="ECO:0000259" key="15">
    <source>
        <dbReference type="PROSITE" id="PS51292"/>
    </source>
</evidence>
<evidence type="ECO:0000313" key="17">
    <source>
        <dbReference type="Proteomes" id="UP001648503"/>
    </source>
</evidence>
<evidence type="ECO:0000256" key="13">
    <source>
        <dbReference type="SAM" id="MobiDB-lite"/>
    </source>
</evidence>
<gene>
    <name evidence="16" type="ORF">BASA50_000043</name>
</gene>
<comment type="catalytic activity">
    <reaction evidence="1">
        <text>S-ubiquitinyl-[E2 ubiquitin-conjugating enzyme]-L-cysteine + [acceptor protein]-L-lysine = [E2 ubiquitin-conjugating enzyme]-L-cysteine + N(6)-ubiquitinyl-[acceptor protein]-L-lysine.</text>
        <dbReference type="EC" id="2.3.2.27"/>
    </reaction>
</comment>
<dbReference type="SUPFAM" id="SSF57850">
    <property type="entry name" value="RING/U-box"/>
    <property type="match status" value="1"/>
</dbReference>
<feature type="compositionally biased region" description="Acidic residues" evidence="13">
    <location>
        <begin position="1541"/>
        <end position="1558"/>
    </location>
</feature>
<dbReference type="PROSITE" id="PS51292">
    <property type="entry name" value="ZF_RING_CH"/>
    <property type="match status" value="1"/>
</dbReference>
<evidence type="ECO:0000313" key="16">
    <source>
        <dbReference type="EMBL" id="KAH6586994.1"/>
    </source>
</evidence>
<evidence type="ECO:0000256" key="11">
    <source>
        <dbReference type="ARBA" id="ARBA00022989"/>
    </source>
</evidence>
<comment type="subcellular location">
    <subcellularLocation>
        <location evidence="2">Membrane</location>
        <topology evidence="2">Multi-pass membrane protein</topology>
    </subcellularLocation>
</comment>
<feature type="region of interest" description="Disordered" evidence="13">
    <location>
        <begin position="1541"/>
        <end position="1636"/>
    </location>
</feature>
<feature type="transmembrane region" description="Helical" evidence="14">
    <location>
        <begin position="1317"/>
        <end position="1337"/>
    </location>
</feature>
<feature type="compositionally biased region" description="Polar residues" evidence="13">
    <location>
        <begin position="1617"/>
        <end position="1636"/>
    </location>
</feature>
<evidence type="ECO:0000256" key="10">
    <source>
        <dbReference type="ARBA" id="ARBA00022833"/>
    </source>
</evidence>
<evidence type="ECO:0000256" key="14">
    <source>
        <dbReference type="SAM" id="Phobius"/>
    </source>
</evidence>
<name>A0ABQ8EUY4_9FUNG</name>
<evidence type="ECO:0000256" key="6">
    <source>
        <dbReference type="ARBA" id="ARBA00022692"/>
    </source>
</evidence>
<feature type="region of interest" description="Disordered" evidence="13">
    <location>
        <begin position="1"/>
        <end position="24"/>
    </location>
</feature>
<feature type="transmembrane region" description="Helical" evidence="14">
    <location>
        <begin position="1425"/>
        <end position="1443"/>
    </location>
</feature>
<evidence type="ECO:0000256" key="4">
    <source>
        <dbReference type="ARBA" id="ARBA00012483"/>
    </source>
</evidence>
<evidence type="ECO:0000256" key="7">
    <source>
        <dbReference type="ARBA" id="ARBA00022723"/>
    </source>
</evidence>
<dbReference type="EC" id="2.3.2.27" evidence="4"/>
<evidence type="ECO:0000256" key="3">
    <source>
        <dbReference type="ARBA" id="ARBA00004906"/>
    </source>
</evidence>
<feature type="region of interest" description="Disordered" evidence="13">
    <location>
        <begin position="375"/>
        <end position="409"/>
    </location>
</feature>
<keyword evidence="10" id="KW-0862">Zinc</keyword>
<feature type="transmembrane region" description="Helical" evidence="14">
    <location>
        <begin position="1866"/>
        <end position="1890"/>
    </location>
</feature>
<evidence type="ECO:0000256" key="9">
    <source>
        <dbReference type="ARBA" id="ARBA00022786"/>
    </source>
</evidence>
<evidence type="ECO:0000256" key="5">
    <source>
        <dbReference type="ARBA" id="ARBA00022679"/>
    </source>
</evidence>
<organism evidence="16 17">
    <name type="scientific">Batrachochytrium salamandrivorans</name>
    <dbReference type="NCBI Taxonomy" id="1357716"/>
    <lineage>
        <taxon>Eukaryota</taxon>
        <taxon>Fungi</taxon>
        <taxon>Fungi incertae sedis</taxon>
        <taxon>Chytridiomycota</taxon>
        <taxon>Chytridiomycota incertae sedis</taxon>
        <taxon>Chytridiomycetes</taxon>
        <taxon>Rhizophydiales</taxon>
        <taxon>Rhizophydiales incertae sedis</taxon>
        <taxon>Batrachochytrium</taxon>
    </lineage>
</organism>
<comment type="pathway">
    <text evidence="3">Protein modification; protein ubiquitination.</text>
</comment>
<feature type="transmembrane region" description="Helical" evidence="14">
    <location>
        <begin position="1376"/>
        <end position="1405"/>
    </location>
</feature>
<keyword evidence="7" id="KW-0479">Metal-binding</keyword>
<dbReference type="PANTHER" id="PTHR13145">
    <property type="entry name" value="SSM4 PROTEIN"/>
    <property type="match status" value="1"/>
</dbReference>
<feature type="transmembrane region" description="Helical" evidence="14">
    <location>
        <begin position="1269"/>
        <end position="1297"/>
    </location>
</feature>
<protein>
    <recommendedName>
        <fullName evidence="4">RING-type E3 ubiquitin transferase</fullName>
        <ecNumber evidence="4">2.3.2.27</ecNumber>
    </recommendedName>
</protein>
<feature type="compositionally biased region" description="Polar residues" evidence="13">
    <location>
        <begin position="394"/>
        <end position="409"/>
    </location>
</feature>
<dbReference type="CDD" id="cd16702">
    <property type="entry name" value="RING_CH-C4HC3_MARCH6"/>
    <property type="match status" value="1"/>
</dbReference>
<evidence type="ECO:0000256" key="2">
    <source>
        <dbReference type="ARBA" id="ARBA00004141"/>
    </source>
</evidence>
<reference evidence="16 17" key="1">
    <citation type="submission" date="2021-02" db="EMBL/GenBank/DDBJ databases">
        <title>Variation within the Batrachochytrium salamandrivorans European outbreak.</title>
        <authorList>
            <person name="Kelly M."/>
            <person name="Pasmans F."/>
            <person name="Shea T.P."/>
            <person name="Munoz J.F."/>
            <person name="Carranza S."/>
            <person name="Cuomo C.A."/>
            <person name="Martel A."/>
        </authorList>
    </citation>
    <scope>NUCLEOTIDE SEQUENCE [LARGE SCALE GENOMIC DNA]</scope>
    <source>
        <strain evidence="16 17">AMFP18/2</strain>
    </source>
</reference>
<dbReference type="Gene3D" id="3.30.40.10">
    <property type="entry name" value="Zinc/RING finger domain, C3HC4 (zinc finger)"/>
    <property type="match status" value="1"/>
</dbReference>
<keyword evidence="6 14" id="KW-0812">Transmembrane</keyword>
<comment type="caution">
    <text evidence="16">The sequence shown here is derived from an EMBL/GenBank/DDBJ whole genome shotgun (WGS) entry which is preliminary data.</text>
</comment>
<dbReference type="InterPro" id="IPR056521">
    <property type="entry name" value="MARCHF6-like_C"/>
</dbReference>
<feature type="transmembrane region" description="Helical" evidence="14">
    <location>
        <begin position="1703"/>
        <end position="1726"/>
    </location>
</feature>
<dbReference type="Proteomes" id="UP001648503">
    <property type="component" value="Unassembled WGS sequence"/>
</dbReference>
<dbReference type="EMBL" id="JAFCIX010000569">
    <property type="protein sequence ID" value="KAH6586994.1"/>
    <property type="molecule type" value="Genomic_DNA"/>
</dbReference>
<accession>A0ABQ8EUY4</accession>
<evidence type="ECO:0000256" key="1">
    <source>
        <dbReference type="ARBA" id="ARBA00000900"/>
    </source>
</evidence>
<feature type="transmembrane region" description="Helical" evidence="14">
    <location>
        <begin position="1041"/>
        <end position="1074"/>
    </location>
</feature>
<dbReference type="InterPro" id="IPR013083">
    <property type="entry name" value="Znf_RING/FYVE/PHD"/>
</dbReference>
<dbReference type="SMART" id="SM00744">
    <property type="entry name" value="RINGv"/>
    <property type="match status" value="1"/>
</dbReference>
<keyword evidence="9" id="KW-0833">Ubl conjugation pathway</keyword>